<feature type="domain" description="RING-type" evidence="5">
    <location>
        <begin position="65"/>
        <end position="104"/>
    </location>
</feature>
<evidence type="ECO:0000256" key="2">
    <source>
        <dbReference type="ARBA" id="ARBA00022771"/>
    </source>
</evidence>
<dbReference type="PROSITE" id="PS50089">
    <property type="entry name" value="ZF_RING_2"/>
    <property type="match status" value="1"/>
</dbReference>
<dbReference type="Gene3D" id="3.30.40.10">
    <property type="entry name" value="Zinc/RING finger domain, C3HC4 (zinc finger)"/>
    <property type="match status" value="1"/>
</dbReference>
<keyword evidence="2 4" id="KW-0863">Zinc-finger</keyword>
<dbReference type="FunFam" id="3.30.40.10:FF:000066">
    <property type="entry name" value="E3 ubiquitin-protein ligase UHRF2 isoform X1"/>
    <property type="match status" value="1"/>
</dbReference>
<evidence type="ECO:0000256" key="3">
    <source>
        <dbReference type="ARBA" id="ARBA00022833"/>
    </source>
</evidence>
<accession>A0A2S2PGQ2</accession>
<dbReference type="PANTHER" id="PTHR14140:SF45">
    <property type="entry name" value="RING-TYPE E3 UBIQUITIN TRANSFERASE"/>
    <property type="match status" value="1"/>
</dbReference>
<dbReference type="GO" id="GO:0008270">
    <property type="term" value="F:zinc ion binding"/>
    <property type="evidence" value="ECO:0007669"/>
    <property type="project" value="UniProtKB-KW"/>
</dbReference>
<dbReference type="InterPro" id="IPR001841">
    <property type="entry name" value="Znf_RING"/>
</dbReference>
<dbReference type="Pfam" id="PF00097">
    <property type="entry name" value="zf-C3HC4"/>
    <property type="match status" value="1"/>
</dbReference>
<evidence type="ECO:0000313" key="6">
    <source>
        <dbReference type="EMBL" id="MBY28378.1"/>
    </source>
</evidence>
<dbReference type="AlphaFoldDB" id="A0A2S2PGQ2"/>
<dbReference type="InterPro" id="IPR013083">
    <property type="entry name" value="Znf_RING/FYVE/PHD"/>
</dbReference>
<dbReference type="PROSITE" id="PS00518">
    <property type="entry name" value="ZF_RING_1"/>
    <property type="match status" value="1"/>
</dbReference>
<proteinExistence type="predicted"/>
<dbReference type="InterPro" id="IPR045134">
    <property type="entry name" value="UHRF1/2-like"/>
</dbReference>
<dbReference type="EMBL" id="GGMR01015759">
    <property type="protein sequence ID" value="MBY28378.1"/>
    <property type="molecule type" value="Transcribed_RNA"/>
</dbReference>
<dbReference type="PANTHER" id="PTHR14140">
    <property type="entry name" value="E3 UBIQUITIN-PROTEIN LIGASE UHRF-RELATED"/>
    <property type="match status" value="1"/>
</dbReference>
<dbReference type="InterPro" id="IPR018957">
    <property type="entry name" value="Znf_C3HC4_RING-type"/>
</dbReference>
<gene>
    <name evidence="6" type="primary">UHRF1_0</name>
    <name evidence="6" type="ORF">g.31832</name>
</gene>
<dbReference type="GO" id="GO:0044027">
    <property type="term" value="P:negative regulation of gene expression via chromosomal CpG island methylation"/>
    <property type="evidence" value="ECO:0007669"/>
    <property type="project" value="TreeGrafter"/>
</dbReference>
<evidence type="ECO:0000256" key="1">
    <source>
        <dbReference type="ARBA" id="ARBA00022723"/>
    </source>
</evidence>
<dbReference type="SUPFAM" id="SSF57850">
    <property type="entry name" value="RING/U-box"/>
    <property type="match status" value="1"/>
</dbReference>
<evidence type="ECO:0000256" key="4">
    <source>
        <dbReference type="PROSITE-ProRule" id="PRU00175"/>
    </source>
</evidence>
<name>A0A2S2PGQ2_SCHGA</name>
<organism evidence="6">
    <name type="scientific">Schizaphis graminum</name>
    <name type="common">Green bug aphid</name>
    <dbReference type="NCBI Taxonomy" id="13262"/>
    <lineage>
        <taxon>Eukaryota</taxon>
        <taxon>Metazoa</taxon>
        <taxon>Ecdysozoa</taxon>
        <taxon>Arthropoda</taxon>
        <taxon>Hexapoda</taxon>
        <taxon>Insecta</taxon>
        <taxon>Pterygota</taxon>
        <taxon>Neoptera</taxon>
        <taxon>Paraneoptera</taxon>
        <taxon>Hemiptera</taxon>
        <taxon>Sternorrhyncha</taxon>
        <taxon>Aphidomorpha</taxon>
        <taxon>Aphidoidea</taxon>
        <taxon>Aphididae</taxon>
        <taxon>Aphidini</taxon>
        <taxon>Schizaphis</taxon>
    </lineage>
</organism>
<reference evidence="6" key="1">
    <citation type="submission" date="2018-04" db="EMBL/GenBank/DDBJ databases">
        <title>Transcriptome of Schizaphis graminum biotype I.</title>
        <authorList>
            <person name="Scully E.D."/>
            <person name="Geib S.M."/>
            <person name="Palmer N.A."/>
            <person name="Koch K."/>
            <person name="Bradshaw J."/>
            <person name="Heng-Moss T."/>
            <person name="Sarath G."/>
        </authorList>
    </citation>
    <scope>NUCLEOTIDE SEQUENCE</scope>
</reference>
<keyword evidence="3" id="KW-0862">Zinc</keyword>
<keyword evidence="1" id="KW-0479">Metal-binding</keyword>
<dbReference type="GO" id="GO:0016567">
    <property type="term" value="P:protein ubiquitination"/>
    <property type="evidence" value="ECO:0007669"/>
    <property type="project" value="TreeGrafter"/>
</dbReference>
<dbReference type="InterPro" id="IPR017907">
    <property type="entry name" value="Znf_RING_CS"/>
</dbReference>
<sequence>MNCSLKNEVSNCSEKKSKIRYKLEKEAETLIKADIANQKYWEDCKEFLEKGKKAFLDRVEEMFLCICCREIVFEPITTECSHNICKGCLRRSFNSDVFQCPSCRAELGKSYSMNVNEKLAKTLLYLFPGYNLDR</sequence>
<protein>
    <submittedName>
        <fullName evidence="6">E3 ubiquitin-protein ligase</fullName>
    </submittedName>
</protein>
<evidence type="ECO:0000259" key="5">
    <source>
        <dbReference type="PROSITE" id="PS50089"/>
    </source>
</evidence>
<dbReference type="GO" id="GO:0061630">
    <property type="term" value="F:ubiquitin protein ligase activity"/>
    <property type="evidence" value="ECO:0007669"/>
    <property type="project" value="TreeGrafter"/>
</dbReference>